<evidence type="ECO:0000256" key="1">
    <source>
        <dbReference type="SAM" id="MobiDB-lite"/>
    </source>
</evidence>
<feature type="region of interest" description="Disordered" evidence="1">
    <location>
        <begin position="1"/>
        <end position="22"/>
    </location>
</feature>
<dbReference type="AlphaFoldDB" id="A0A2T0IHM6"/>
<dbReference type="Proteomes" id="UP000239731">
    <property type="component" value="Unassembled WGS sequence"/>
</dbReference>
<name>A0A2T0IHM6_PSEFL</name>
<gene>
    <name evidence="2" type="ORF">C7A10_04250</name>
</gene>
<comment type="caution">
    <text evidence="2">The sequence shown here is derived from an EMBL/GenBank/DDBJ whole genome shotgun (WGS) entry which is preliminary data.</text>
</comment>
<feature type="compositionally biased region" description="Basic residues" evidence="1">
    <location>
        <begin position="1"/>
        <end position="11"/>
    </location>
</feature>
<reference evidence="2 3" key="1">
    <citation type="submission" date="2018-03" db="EMBL/GenBank/DDBJ databases">
        <title>Blue discolouration in mozzarella cheese caused by Pseudomonas fluorescens.</title>
        <authorList>
            <person name="Chiesa F."/>
            <person name="Dalmasso A."/>
            <person name="Lomonaco S."/>
        </authorList>
    </citation>
    <scope>NUCLEOTIDE SEQUENCE [LARGE SCALE GENOMIC DNA]</scope>
    <source>
        <strain evidence="2 3">11293</strain>
    </source>
</reference>
<organism evidence="2 3">
    <name type="scientific">Pseudomonas fluorescens</name>
    <dbReference type="NCBI Taxonomy" id="294"/>
    <lineage>
        <taxon>Bacteria</taxon>
        <taxon>Pseudomonadati</taxon>
        <taxon>Pseudomonadota</taxon>
        <taxon>Gammaproteobacteria</taxon>
        <taxon>Pseudomonadales</taxon>
        <taxon>Pseudomonadaceae</taxon>
        <taxon>Pseudomonas</taxon>
    </lineage>
</organism>
<sequence length="74" mass="8390">MKTRKPNRQSHPRVGASLLAKNPQAPRILRKHALSLTFFASKLAPKWVIQRTRNGAVVGPLLRNFRVASDEPHR</sequence>
<dbReference type="EMBL" id="PVUH01000002">
    <property type="protein sequence ID" value="PRW94845.1"/>
    <property type="molecule type" value="Genomic_DNA"/>
</dbReference>
<proteinExistence type="predicted"/>
<evidence type="ECO:0000313" key="2">
    <source>
        <dbReference type="EMBL" id="PRW94845.1"/>
    </source>
</evidence>
<protein>
    <submittedName>
        <fullName evidence="2">Uncharacterized protein</fullName>
    </submittedName>
</protein>
<accession>A0A2T0IHM6</accession>
<evidence type="ECO:0000313" key="3">
    <source>
        <dbReference type="Proteomes" id="UP000239731"/>
    </source>
</evidence>